<evidence type="ECO:0000256" key="4">
    <source>
        <dbReference type="ARBA" id="ARBA00022807"/>
    </source>
</evidence>
<reference evidence="8" key="1">
    <citation type="journal article" date="2019" name="Int. J. Syst. Evol. Microbiol.">
        <title>The Global Catalogue of Microorganisms (GCM) 10K type strain sequencing project: providing services to taxonomists for standard genome sequencing and annotation.</title>
        <authorList>
            <consortium name="The Broad Institute Genomics Platform"/>
            <consortium name="The Broad Institute Genome Sequencing Center for Infectious Disease"/>
            <person name="Wu L."/>
            <person name="Ma J."/>
        </authorList>
    </citation>
    <scope>NUCLEOTIDE SEQUENCE [LARGE SCALE GENOMIC DNA]</scope>
    <source>
        <strain evidence="8">JCM 16961</strain>
    </source>
</reference>
<dbReference type="PANTHER" id="PTHR47359">
    <property type="entry name" value="PEPTIDOGLYCAN DL-ENDOPEPTIDASE CWLO"/>
    <property type="match status" value="1"/>
</dbReference>
<organism evidence="7 8">
    <name type="scientific">Zhihengliuella alba</name>
    <dbReference type="NCBI Taxonomy" id="547018"/>
    <lineage>
        <taxon>Bacteria</taxon>
        <taxon>Bacillati</taxon>
        <taxon>Actinomycetota</taxon>
        <taxon>Actinomycetes</taxon>
        <taxon>Micrococcales</taxon>
        <taxon>Micrococcaceae</taxon>
        <taxon>Zhihengliuella</taxon>
    </lineage>
</organism>
<comment type="similarity">
    <text evidence="1">Belongs to the peptidase C40 family.</text>
</comment>
<evidence type="ECO:0000256" key="2">
    <source>
        <dbReference type="ARBA" id="ARBA00022670"/>
    </source>
</evidence>
<comment type="caution">
    <text evidence="7">The sequence shown here is derived from an EMBL/GenBank/DDBJ whole genome shotgun (WGS) entry which is preliminary data.</text>
</comment>
<dbReference type="SUPFAM" id="SSF54001">
    <property type="entry name" value="Cysteine proteinases"/>
    <property type="match status" value="1"/>
</dbReference>
<dbReference type="RefSeq" id="WP_344884099.1">
    <property type="nucleotide sequence ID" value="NZ_BAABCJ010000005.1"/>
</dbReference>
<feature type="compositionally biased region" description="Polar residues" evidence="5">
    <location>
        <begin position="50"/>
        <end position="60"/>
    </location>
</feature>
<evidence type="ECO:0000313" key="8">
    <source>
        <dbReference type="Proteomes" id="UP001501536"/>
    </source>
</evidence>
<keyword evidence="8" id="KW-1185">Reference proteome</keyword>
<dbReference type="Pfam" id="PF00877">
    <property type="entry name" value="NLPC_P60"/>
    <property type="match status" value="1"/>
</dbReference>
<feature type="region of interest" description="Disordered" evidence="5">
    <location>
        <begin position="43"/>
        <end position="66"/>
    </location>
</feature>
<dbReference type="EMBL" id="BAABCJ010000005">
    <property type="protein sequence ID" value="GAA3707188.1"/>
    <property type="molecule type" value="Genomic_DNA"/>
</dbReference>
<dbReference type="Proteomes" id="UP001501536">
    <property type="component" value="Unassembled WGS sequence"/>
</dbReference>
<accession>A0ABP7DL46</accession>
<dbReference type="InterPro" id="IPR000064">
    <property type="entry name" value="NLP_P60_dom"/>
</dbReference>
<keyword evidence="4" id="KW-0788">Thiol protease</keyword>
<evidence type="ECO:0000256" key="5">
    <source>
        <dbReference type="SAM" id="MobiDB-lite"/>
    </source>
</evidence>
<evidence type="ECO:0000256" key="1">
    <source>
        <dbReference type="ARBA" id="ARBA00007074"/>
    </source>
</evidence>
<dbReference type="PROSITE" id="PS51935">
    <property type="entry name" value="NLPC_P60"/>
    <property type="match status" value="1"/>
</dbReference>
<keyword evidence="3" id="KW-0378">Hydrolase</keyword>
<evidence type="ECO:0000256" key="3">
    <source>
        <dbReference type="ARBA" id="ARBA00022801"/>
    </source>
</evidence>
<sequence length="199" mass="20629">MSHFFHDAHTPTGDALSPRHRLRSLALGAAGVLTIAGAALAGPAPASAHETGSTEQSVEQASYAEPAAADSADAAWQHAAQWAVDKANDPGIYYGWGGTGPSKYDCSGFTEGALAEAGIEAPRTSSDQFAAASEHVSLDQLQVGDLVFWSNDGTAEGIYHVALYIGDGQIAHARNAEMGVAVTDVNYNPANMLDVAGRY</sequence>
<dbReference type="InterPro" id="IPR051794">
    <property type="entry name" value="PG_Endopeptidase_C40"/>
</dbReference>
<keyword evidence="2" id="KW-0645">Protease</keyword>
<gene>
    <name evidence="7" type="ORF">GCM10022377_21140</name>
</gene>
<proteinExistence type="inferred from homology"/>
<evidence type="ECO:0000313" key="7">
    <source>
        <dbReference type="EMBL" id="GAA3707188.1"/>
    </source>
</evidence>
<dbReference type="InterPro" id="IPR038765">
    <property type="entry name" value="Papain-like_cys_pep_sf"/>
</dbReference>
<protein>
    <recommendedName>
        <fullName evidence="6">NlpC/P60 domain-containing protein</fullName>
    </recommendedName>
</protein>
<dbReference type="PANTHER" id="PTHR47359:SF3">
    <property type="entry name" value="NLP_P60 DOMAIN-CONTAINING PROTEIN-RELATED"/>
    <property type="match status" value="1"/>
</dbReference>
<evidence type="ECO:0000259" key="6">
    <source>
        <dbReference type="PROSITE" id="PS51935"/>
    </source>
</evidence>
<feature type="domain" description="NlpC/P60" evidence="6">
    <location>
        <begin position="69"/>
        <end position="199"/>
    </location>
</feature>
<dbReference type="Gene3D" id="3.90.1720.10">
    <property type="entry name" value="endopeptidase domain like (from Nostoc punctiforme)"/>
    <property type="match status" value="1"/>
</dbReference>
<name>A0ABP7DL46_9MICC</name>